<comment type="caution">
    <text evidence="2">The sequence shown here is derived from an EMBL/GenBank/DDBJ whole genome shotgun (WGS) entry which is preliminary data.</text>
</comment>
<dbReference type="EMBL" id="JARBHB010000008">
    <property type="protein sequence ID" value="KAJ8877448.1"/>
    <property type="molecule type" value="Genomic_DNA"/>
</dbReference>
<dbReference type="Proteomes" id="UP001159363">
    <property type="component" value="Chromosome 7"/>
</dbReference>
<evidence type="ECO:0000256" key="1">
    <source>
        <dbReference type="SAM" id="MobiDB-lite"/>
    </source>
</evidence>
<organism evidence="2 3">
    <name type="scientific">Dryococelus australis</name>
    <dbReference type="NCBI Taxonomy" id="614101"/>
    <lineage>
        <taxon>Eukaryota</taxon>
        <taxon>Metazoa</taxon>
        <taxon>Ecdysozoa</taxon>
        <taxon>Arthropoda</taxon>
        <taxon>Hexapoda</taxon>
        <taxon>Insecta</taxon>
        <taxon>Pterygota</taxon>
        <taxon>Neoptera</taxon>
        <taxon>Polyneoptera</taxon>
        <taxon>Phasmatodea</taxon>
        <taxon>Verophasmatodea</taxon>
        <taxon>Anareolatae</taxon>
        <taxon>Phasmatidae</taxon>
        <taxon>Eurycanthinae</taxon>
        <taxon>Dryococelus</taxon>
    </lineage>
</organism>
<gene>
    <name evidence="2" type="ORF">PR048_021903</name>
</gene>
<proteinExistence type="predicted"/>
<feature type="compositionally biased region" description="Basic and acidic residues" evidence="1">
    <location>
        <begin position="1"/>
        <end position="14"/>
    </location>
</feature>
<accession>A0ABQ9GZQ1</accession>
<sequence>MKGRGKWEIPEKTRRPTASSGTIPTCEIPMTRSGIKPSSPWWEASVLIAQPPLALSGDGATDVRGSVTLIAPALPGLEERGKRFQVGGDLKRRMDRNIFYEIVVCAKTRISEWDGAARPRSRSERAIWATLTPTSRASSLLRARLRVGSEPLEINHRSQKCMNHDWVSTQIVVGSTFTPQARGDIVLKVTEEPHCVPSDRRRAEGEVTSGREFCDCEYQAVKERLAVAGLLDYILVRLLASHLGELGSIPGGGRSRIFARGNRIVLCISWLAGFLGDLPFSPPFHSGAAPFSPNFTLIGSQDLADGNTARLARRRDEALGVRVTVPVSLPRFFTLVAQLQSHKSR</sequence>
<keyword evidence="3" id="KW-1185">Reference proteome</keyword>
<evidence type="ECO:0000313" key="2">
    <source>
        <dbReference type="EMBL" id="KAJ8877448.1"/>
    </source>
</evidence>
<name>A0ABQ9GZQ1_9NEOP</name>
<feature type="region of interest" description="Disordered" evidence="1">
    <location>
        <begin position="1"/>
        <end position="36"/>
    </location>
</feature>
<protein>
    <submittedName>
        <fullName evidence="2">Uncharacterized protein</fullName>
    </submittedName>
</protein>
<reference evidence="2 3" key="1">
    <citation type="submission" date="2023-02" db="EMBL/GenBank/DDBJ databases">
        <title>LHISI_Scaffold_Assembly.</title>
        <authorList>
            <person name="Stuart O.P."/>
            <person name="Cleave R."/>
            <person name="Magrath M.J.L."/>
            <person name="Mikheyev A.S."/>
        </authorList>
    </citation>
    <scope>NUCLEOTIDE SEQUENCE [LARGE SCALE GENOMIC DNA]</scope>
    <source>
        <strain evidence="2">Daus_M_001</strain>
        <tissue evidence="2">Leg muscle</tissue>
    </source>
</reference>
<evidence type="ECO:0000313" key="3">
    <source>
        <dbReference type="Proteomes" id="UP001159363"/>
    </source>
</evidence>